<evidence type="ECO:0000313" key="3">
    <source>
        <dbReference type="Proteomes" id="UP001341840"/>
    </source>
</evidence>
<gene>
    <name evidence="2" type="ORF">PIB30_092043</name>
</gene>
<feature type="chain" id="PRO_5047456221" evidence="1">
    <location>
        <begin position="19"/>
        <end position="352"/>
    </location>
</feature>
<proteinExistence type="predicted"/>
<organism evidence="2 3">
    <name type="scientific">Stylosanthes scabra</name>
    <dbReference type="NCBI Taxonomy" id="79078"/>
    <lineage>
        <taxon>Eukaryota</taxon>
        <taxon>Viridiplantae</taxon>
        <taxon>Streptophyta</taxon>
        <taxon>Embryophyta</taxon>
        <taxon>Tracheophyta</taxon>
        <taxon>Spermatophyta</taxon>
        <taxon>Magnoliopsida</taxon>
        <taxon>eudicotyledons</taxon>
        <taxon>Gunneridae</taxon>
        <taxon>Pentapetalae</taxon>
        <taxon>rosids</taxon>
        <taxon>fabids</taxon>
        <taxon>Fabales</taxon>
        <taxon>Fabaceae</taxon>
        <taxon>Papilionoideae</taxon>
        <taxon>50 kb inversion clade</taxon>
        <taxon>dalbergioids sensu lato</taxon>
        <taxon>Dalbergieae</taxon>
        <taxon>Pterocarpus clade</taxon>
        <taxon>Stylosanthes</taxon>
    </lineage>
</organism>
<protein>
    <submittedName>
        <fullName evidence="2">Uncharacterized protein</fullName>
    </submittedName>
</protein>
<sequence length="352" mass="40889">IFFVVLCVAGHFLSETMNVTFKDVHQGLSKQMIEGTYSYDQGYTPWNPPPYQHHAPQYNVYLSNGFGDAYYGYEDPPPPYPPSQGNFKNIFQVLLQERRKFWETQRRLEAQLATVTELVTHLVTLSVASNSNTFHPSNFGDVEILNHKGVHEFLEEVEKENVDQEVADEDKELKGTEILQSALSKATPPESPSKLHFEWINLSDINLLSPQHYGLLETDAQLRVLCGVLDKKEMDSLGMDESRFITSGESKFKAYNGHLHKLHNNRTKVGASNLKKHLGPWQSQEKLVDSQRNEWTNQVWDPGKIYKNQHFWRVIAFIRAFRDLLNMNWDPIENTKFKHWWGFKDEFKHKPP</sequence>
<dbReference type="EMBL" id="JASCZI010062290">
    <property type="protein sequence ID" value="MED6140322.1"/>
    <property type="molecule type" value="Genomic_DNA"/>
</dbReference>
<dbReference type="Proteomes" id="UP001341840">
    <property type="component" value="Unassembled WGS sequence"/>
</dbReference>
<evidence type="ECO:0000313" key="2">
    <source>
        <dbReference type="EMBL" id="MED6140322.1"/>
    </source>
</evidence>
<feature type="non-terminal residue" evidence="2">
    <location>
        <position position="1"/>
    </location>
</feature>
<feature type="signal peptide" evidence="1">
    <location>
        <begin position="1"/>
        <end position="18"/>
    </location>
</feature>
<keyword evidence="3" id="KW-1185">Reference proteome</keyword>
<keyword evidence="1" id="KW-0732">Signal</keyword>
<evidence type="ECO:0000256" key="1">
    <source>
        <dbReference type="SAM" id="SignalP"/>
    </source>
</evidence>
<reference evidence="2 3" key="1">
    <citation type="journal article" date="2023" name="Plants (Basel)">
        <title>Bridging the Gap: Combining Genomics and Transcriptomics Approaches to Understand Stylosanthes scabra, an Orphan Legume from the Brazilian Caatinga.</title>
        <authorList>
            <person name="Ferreira-Neto J.R.C."/>
            <person name="da Silva M.D."/>
            <person name="Binneck E."/>
            <person name="de Melo N.F."/>
            <person name="da Silva R.H."/>
            <person name="de Melo A.L.T.M."/>
            <person name="Pandolfi V."/>
            <person name="Bustamante F.O."/>
            <person name="Brasileiro-Vidal A.C."/>
            <person name="Benko-Iseppon A.M."/>
        </authorList>
    </citation>
    <scope>NUCLEOTIDE SEQUENCE [LARGE SCALE GENOMIC DNA]</scope>
    <source>
        <tissue evidence="2">Leaves</tissue>
    </source>
</reference>
<comment type="caution">
    <text evidence="2">The sequence shown here is derived from an EMBL/GenBank/DDBJ whole genome shotgun (WGS) entry which is preliminary data.</text>
</comment>
<name>A0ABU6SVE3_9FABA</name>
<accession>A0ABU6SVE3</accession>